<evidence type="ECO:0000313" key="2">
    <source>
        <dbReference type="EMBL" id="KAF4613965.1"/>
    </source>
</evidence>
<dbReference type="AlphaFoldDB" id="A0A8H4VMX1"/>
<accession>A0A8H4VMX1</accession>
<organism evidence="2 3">
    <name type="scientific">Agrocybe pediades</name>
    <dbReference type="NCBI Taxonomy" id="84607"/>
    <lineage>
        <taxon>Eukaryota</taxon>
        <taxon>Fungi</taxon>
        <taxon>Dikarya</taxon>
        <taxon>Basidiomycota</taxon>
        <taxon>Agaricomycotina</taxon>
        <taxon>Agaricomycetes</taxon>
        <taxon>Agaricomycetidae</taxon>
        <taxon>Agaricales</taxon>
        <taxon>Agaricineae</taxon>
        <taxon>Strophariaceae</taxon>
        <taxon>Agrocybe</taxon>
    </lineage>
</organism>
<evidence type="ECO:0000313" key="3">
    <source>
        <dbReference type="Proteomes" id="UP000521872"/>
    </source>
</evidence>
<sequence length="186" mass="20880">MAFPGDGWHPRLTPYRLCILTTTLGFGTAKAIATQKGSTVLPITLEWISGVVLFIAFFFTGKYDSQSNTGTGAHTYWSWIFRMDCMEFVWSLFSRFGYRRPLYSSEEKELVPEKGEGPPVTLYRLMVSFSALSFGIAKATLSYHGRSTSANWVDWALGAFFSSLYVNIFHVGSGSTVIERYKGFIV</sequence>
<proteinExistence type="predicted"/>
<keyword evidence="1" id="KW-1133">Transmembrane helix</keyword>
<reference evidence="2 3" key="1">
    <citation type="submission" date="2019-12" db="EMBL/GenBank/DDBJ databases">
        <authorList>
            <person name="Floudas D."/>
            <person name="Bentzer J."/>
            <person name="Ahren D."/>
            <person name="Johansson T."/>
            <person name="Persson P."/>
            <person name="Tunlid A."/>
        </authorList>
    </citation>
    <scope>NUCLEOTIDE SEQUENCE [LARGE SCALE GENOMIC DNA]</scope>
    <source>
        <strain evidence="2 3">CBS 102.39</strain>
    </source>
</reference>
<protein>
    <submittedName>
        <fullName evidence="2">Uncharacterized protein</fullName>
    </submittedName>
</protein>
<keyword evidence="1" id="KW-0472">Membrane</keyword>
<keyword evidence="3" id="KW-1185">Reference proteome</keyword>
<feature type="transmembrane region" description="Helical" evidence="1">
    <location>
        <begin position="40"/>
        <end position="59"/>
    </location>
</feature>
<dbReference type="EMBL" id="JAACJL010000045">
    <property type="protein sequence ID" value="KAF4613965.1"/>
    <property type="molecule type" value="Genomic_DNA"/>
</dbReference>
<keyword evidence="1" id="KW-0812">Transmembrane</keyword>
<comment type="caution">
    <text evidence="2">The sequence shown here is derived from an EMBL/GenBank/DDBJ whole genome shotgun (WGS) entry which is preliminary data.</text>
</comment>
<dbReference type="Proteomes" id="UP000521872">
    <property type="component" value="Unassembled WGS sequence"/>
</dbReference>
<name>A0A8H4VMX1_9AGAR</name>
<evidence type="ECO:0000256" key="1">
    <source>
        <dbReference type="SAM" id="Phobius"/>
    </source>
</evidence>
<gene>
    <name evidence="2" type="ORF">D9613_007972</name>
</gene>
<feature type="transmembrane region" description="Helical" evidence="1">
    <location>
        <begin position="12"/>
        <end position="33"/>
    </location>
</feature>